<dbReference type="Gene3D" id="1.10.10.10">
    <property type="entry name" value="Winged helix-like DNA-binding domain superfamily/Winged helix DNA-binding domain"/>
    <property type="match status" value="1"/>
</dbReference>
<dbReference type="PANTHER" id="PTHR43133">
    <property type="entry name" value="RNA POLYMERASE ECF-TYPE SIGMA FACTO"/>
    <property type="match status" value="1"/>
</dbReference>
<dbReference type="RefSeq" id="WP_134169508.1">
    <property type="nucleotide sequence ID" value="NZ_SODD01000017.1"/>
</dbReference>
<keyword evidence="6" id="KW-0472">Membrane</keyword>
<dbReference type="InterPro" id="IPR007627">
    <property type="entry name" value="RNA_pol_sigma70_r2"/>
</dbReference>
<dbReference type="SUPFAM" id="SSF88946">
    <property type="entry name" value="Sigma2 domain of RNA polymerase sigma factors"/>
    <property type="match status" value="1"/>
</dbReference>
<dbReference type="InterPro" id="IPR036388">
    <property type="entry name" value="WH-like_DNA-bd_sf"/>
</dbReference>
<dbReference type="Pfam" id="PF08281">
    <property type="entry name" value="Sigma70_r4_2"/>
    <property type="match status" value="1"/>
</dbReference>
<evidence type="ECO:0000256" key="2">
    <source>
        <dbReference type="ARBA" id="ARBA00023015"/>
    </source>
</evidence>
<evidence type="ECO:0000256" key="6">
    <source>
        <dbReference type="SAM" id="Phobius"/>
    </source>
</evidence>
<keyword evidence="2" id="KW-0805">Transcription regulation</keyword>
<dbReference type="GO" id="GO:0016987">
    <property type="term" value="F:sigma factor activity"/>
    <property type="evidence" value="ECO:0007669"/>
    <property type="project" value="UniProtKB-KW"/>
</dbReference>
<keyword evidence="6" id="KW-0812">Transmembrane</keyword>
<dbReference type="InterPro" id="IPR014284">
    <property type="entry name" value="RNA_pol_sigma-70_dom"/>
</dbReference>
<evidence type="ECO:0000259" key="7">
    <source>
        <dbReference type="Pfam" id="PF04542"/>
    </source>
</evidence>
<feature type="transmembrane region" description="Helical" evidence="6">
    <location>
        <begin position="233"/>
        <end position="254"/>
    </location>
</feature>
<sequence length="431" mass="50224">MNKRIDVTYVRKLQEGDLTALEEIYRFYQGPIYYYALSILKNKHDAEEVMQEVVYKVQTRIHQLKNPESFHFWMFSIASNECTSRLRVRKRFIQTDEENTLEEVIKAKNNQINDFNNSTLMGAILNSFQKLSENNRRTAELRYLSGLTLEEIAKATHVETKTVKSRLYEVRKMVSSDLKEQGYHPRKYFTFLGIPLFYKEMQLTFLKERNKVLLKDYSSMQTLMQIITNAEKISLFLSCAIASVVITPVIPAIVNVPTNDLIVLPATASNIQYKKSDRIGVIDTISYIQNPIAGPLEVRVYVYDMSKIENISITYEGIECNYQKYETYVGINVVKNGRYHVRINNDEKFFDVTNIDYDIPIVERLDFYDDSFEIVVKVTVNQVDVEKSYLLIDQQRVSFPKDFIVSVKDAENVDVILVDDKGNENCFNFKK</sequence>
<dbReference type="GO" id="GO:0006352">
    <property type="term" value="P:DNA-templated transcription initiation"/>
    <property type="evidence" value="ECO:0007669"/>
    <property type="project" value="InterPro"/>
</dbReference>
<dbReference type="InterPro" id="IPR013249">
    <property type="entry name" value="RNA_pol_sigma70_r4_t2"/>
</dbReference>
<dbReference type="Gene3D" id="1.10.1740.10">
    <property type="match status" value="1"/>
</dbReference>
<evidence type="ECO:0000259" key="8">
    <source>
        <dbReference type="Pfam" id="PF08281"/>
    </source>
</evidence>
<name>A0A4R7ZVY9_9FIRM</name>
<dbReference type="GO" id="GO:0003677">
    <property type="term" value="F:DNA binding"/>
    <property type="evidence" value="ECO:0007669"/>
    <property type="project" value="UniProtKB-KW"/>
</dbReference>
<organism evidence="9 10">
    <name type="scientific">Breznakia blatticola</name>
    <dbReference type="NCBI Taxonomy" id="1754012"/>
    <lineage>
        <taxon>Bacteria</taxon>
        <taxon>Bacillati</taxon>
        <taxon>Bacillota</taxon>
        <taxon>Erysipelotrichia</taxon>
        <taxon>Erysipelotrichales</taxon>
        <taxon>Erysipelotrichaceae</taxon>
        <taxon>Breznakia</taxon>
    </lineage>
</organism>
<dbReference type="PANTHER" id="PTHR43133:SF8">
    <property type="entry name" value="RNA POLYMERASE SIGMA FACTOR HI_1459-RELATED"/>
    <property type="match status" value="1"/>
</dbReference>
<proteinExistence type="inferred from homology"/>
<reference evidence="9 10" key="1">
    <citation type="submission" date="2019-03" db="EMBL/GenBank/DDBJ databases">
        <title>Genomic Encyclopedia of Type Strains, Phase IV (KMG-IV): sequencing the most valuable type-strain genomes for metagenomic binning, comparative biology and taxonomic classification.</title>
        <authorList>
            <person name="Goeker M."/>
        </authorList>
    </citation>
    <scope>NUCLEOTIDE SEQUENCE [LARGE SCALE GENOMIC DNA]</scope>
    <source>
        <strain evidence="9 10">DSM 28867</strain>
    </source>
</reference>
<dbReference type="NCBIfam" id="TIGR02937">
    <property type="entry name" value="sigma70-ECF"/>
    <property type="match status" value="1"/>
</dbReference>
<dbReference type="Proteomes" id="UP000294743">
    <property type="component" value="Unassembled WGS sequence"/>
</dbReference>
<evidence type="ECO:0000313" key="9">
    <source>
        <dbReference type="EMBL" id="TDW19800.1"/>
    </source>
</evidence>
<dbReference type="AlphaFoldDB" id="A0A4R7ZVY9"/>
<keyword evidence="3" id="KW-0731">Sigma factor</keyword>
<dbReference type="OrthoDB" id="9795666at2"/>
<dbReference type="InterPro" id="IPR013324">
    <property type="entry name" value="RNA_pol_sigma_r3/r4-like"/>
</dbReference>
<keyword evidence="4" id="KW-0238">DNA-binding</keyword>
<evidence type="ECO:0000256" key="3">
    <source>
        <dbReference type="ARBA" id="ARBA00023082"/>
    </source>
</evidence>
<comment type="caution">
    <text evidence="9">The sequence shown here is derived from an EMBL/GenBank/DDBJ whole genome shotgun (WGS) entry which is preliminary data.</text>
</comment>
<dbReference type="InterPro" id="IPR039425">
    <property type="entry name" value="RNA_pol_sigma-70-like"/>
</dbReference>
<comment type="similarity">
    <text evidence="1">Belongs to the sigma-70 factor family. ECF subfamily.</text>
</comment>
<evidence type="ECO:0000256" key="4">
    <source>
        <dbReference type="ARBA" id="ARBA00023125"/>
    </source>
</evidence>
<dbReference type="SUPFAM" id="SSF88659">
    <property type="entry name" value="Sigma3 and sigma4 domains of RNA polymerase sigma factors"/>
    <property type="match status" value="1"/>
</dbReference>
<keyword evidence="10" id="KW-1185">Reference proteome</keyword>
<dbReference type="InterPro" id="IPR013325">
    <property type="entry name" value="RNA_pol_sigma_r2"/>
</dbReference>
<keyword evidence="5" id="KW-0804">Transcription</keyword>
<gene>
    <name evidence="9" type="ORF">EDD63_11720</name>
</gene>
<dbReference type="CDD" id="cd06171">
    <property type="entry name" value="Sigma70_r4"/>
    <property type="match status" value="1"/>
</dbReference>
<accession>A0A4R7ZVY9</accession>
<dbReference type="Pfam" id="PF04542">
    <property type="entry name" value="Sigma70_r2"/>
    <property type="match status" value="1"/>
</dbReference>
<evidence type="ECO:0000256" key="1">
    <source>
        <dbReference type="ARBA" id="ARBA00010641"/>
    </source>
</evidence>
<feature type="domain" description="RNA polymerase sigma factor 70 region 4 type 2" evidence="8">
    <location>
        <begin position="123"/>
        <end position="172"/>
    </location>
</feature>
<protein>
    <submittedName>
        <fullName evidence="9">RNA polymerase sigma factor (Sigma-70 family)</fullName>
    </submittedName>
</protein>
<keyword evidence="6" id="KW-1133">Transmembrane helix</keyword>
<evidence type="ECO:0000313" key="10">
    <source>
        <dbReference type="Proteomes" id="UP000294743"/>
    </source>
</evidence>
<feature type="domain" description="RNA polymerase sigma-70 region 2" evidence="7">
    <location>
        <begin position="25"/>
        <end position="91"/>
    </location>
</feature>
<evidence type="ECO:0000256" key="5">
    <source>
        <dbReference type="ARBA" id="ARBA00023163"/>
    </source>
</evidence>
<dbReference type="EMBL" id="SODD01000017">
    <property type="protein sequence ID" value="TDW19800.1"/>
    <property type="molecule type" value="Genomic_DNA"/>
</dbReference>